<keyword evidence="7" id="KW-0472">Membrane</keyword>
<dbReference type="SUPFAM" id="SSF51905">
    <property type="entry name" value="FAD/NAD(P)-binding domain"/>
    <property type="match status" value="1"/>
</dbReference>
<feature type="transmembrane region" description="Helical" evidence="7">
    <location>
        <begin position="46"/>
        <end position="66"/>
    </location>
</feature>
<dbReference type="InterPro" id="IPR007867">
    <property type="entry name" value="GMC_OxRtase_C"/>
</dbReference>
<dbReference type="PIRSF" id="PIRSF000137">
    <property type="entry name" value="Alcohol_oxidase"/>
    <property type="match status" value="1"/>
</dbReference>
<keyword evidence="3" id="KW-0285">Flavoprotein</keyword>
<dbReference type="Gene3D" id="3.30.560.10">
    <property type="entry name" value="Glucose Oxidase, domain 3"/>
    <property type="match status" value="1"/>
</dbReference>
<dbReference type="Pfam" id="PF05199">
    <property type="entry name" value="GMC_oxred_C"/>
    <property type="match status" value="1"/>
</dbReference>
<keyword evidence="7" id="KW-1133">Transmembrane helix</keyword>
<protein>
    <recommendedName>
        <fullName evidence="8">Glucose-methanol-choline oxidoreductase N-terminal domain-containing protein</fullName>
    </recommendedName>
</protein>
<feature type="binding site" evidence="6">
    <location>
        <position position="303"/>
    </location>
    <ligand>
        <name>FAD</name>
        <dbReference type="ChEBI" id="CHEBI:57692"/>
    </ligand>
</feature>
<feature type="active site" description="Proton acceptor" evidence="5">
    <location>
        <position position="609"/>
    </location>
</feature>
<sequence>MTGGLMMAEKVAVLNSEREQLRHQNHYLQVMPLSDRNHTPYQAIDLMIVLVSIILTFVGHCLAAVYERLDDLPSRQFDFIVIGGGTAGNVVANRLTENPRHSVLVLEAGGSNEGILAAMIPAFGATMSGTALDWNFIAEIGPNNRTGPYSRGFVLGGSSTTNWMAYTRGSSEDWDRYASVTDDSGWDWASMQKYIRRNEQFVPPSDRHNTSGQFNPAVHGFQGVNAVSLSGFTHEMERRVIKTSMTMGGEFSYNVDMNSGDHLGVGWAQSTILNGTRSSSATSYLGPSFIGRPNLHVLLHAHVTRIVQSGQRKLSFHDVQLTQDNGETFHTLTASKEIILSAGTIGTPHILLNSGIGNSQTLASLGIKPVHHLPSVGQNLTEQPASGISWLVNTTDTSESIFQNATLAQELTRQWNETRTGPLVDPIILAFGWLRVPSNDPIFKRSVDPAAGRKTAHYEMIFINGLPGPAFPNQHTIFTGTIVASPASRGSVSLRSTNPLDNPRINLNLLSAEFDTVAMRHALRSVQKFMSSSVWNGFLIRPTFNATSDEELDQYIRNSVGGAVHPVGTAAMSARGSGWGVLDPDLLVKGIRGVRVVDASALPFVPAAHTQAPVYMLAERAADLIKNDW</sequence>
<evidence type="ECO:0000256" key="6">
    <source>
        <dbReference type="PIRSR" id="PIRSR000137-2"/>
    </source>
</evidence>
<dbReference type="Proteomes" id="UP000054988">
    <property type="component" value="Unassembled WGS sequence"/>
</dbReference>
<dbReference type="PANTHER" id="PTHR11552:SF147">
    <property type="entry name" value="CHOLINE DEHYDROGENASE, MITOCHONDRIAL"/>
    <property type="match status" value="1"/>
</dbReference>
<proteinExistence type="inferred from homology"/>
<dbReference type="GO" id="GO:0050660">
    <property type="term" value="F:flavin adenine dinucleotide binding"/>
    <property type="evidence" value="ECO:0007669"/>
    <property type="project" value="InterPro"/>
</dbReference>
<dbReference type="PANTHER" id="PTHR11552">
    <property type="entry name" value="GLUCOSE-METHANOL-CHOLINE GMC OXIDOREDUCTASE"/>
    <property type="match status" value="1"/>
</dbReference>
<organism evidence="9 10">
    <name type="scientific">Moniliophthora roreri</name>
    <name type="common">Frosty pod rot fungus</name>
    <name type="synonym">Monilia roreri</name>
    <dbReference type="NCBI Taxonomy" id="221103"/>
    <lineage>
        <taxon>Eukaryota</taxon>
        <taxon>Fungi</taxon>
        <taxon>Dikarya</taxon>
        <taxon>Basidiomycota</taxon>
        <taxon>Agaricomycotina</taxon>
        <taxon>Agaricomycetes</taxon>
        <taxon>Agaricomycetidae</taxon>
        <taxon>Agaricales</taxon>
        <taxon>Marasmiineae</taxon>
        <taxon>Marasmiaceae</taxon>
        <taxon>Moniliophthora</taxon>
    </lineage>
</organism>
<evidence type="ECO:0000256" key="5">
    <source>
        <dbReference type="PIRSR" id="PIRSR000137-1"/>
    </source>
</evidence>
<feature type="binding site" evidence="6">
    <location>
        <position position="154"/>
    </location>
    <ligand>
        <name>FAD</name>
        <dbReference type="ChEBI" id="CHEBI:57692"/>
    </ligand>
</feature>
<evidence type="ECO:0000313" key="10">
    <source>
        <dbReference type="Proteomes" id="UP000054988"/>
    </source>
</evidence>
<name>A0A0W0FWW1_MONRR</name>
<dbReference type="SUPFAM" id="SSF54373">
    <property type="entry name" value="FAD-linked reductases, C-terminal domain"/>
    <property type="match status" value="1"/>
</dbReference>
<dbReference type="Pfam" id="PF00732">
    <property type="entry name" value="GMC_oxred_N"/>
    <property type="match status" value="1"/>
</dbReference>
<comment type="similarity">
    <text evidence="2">Belongs to the GMC oxidoreductase family.</text>
</comment>
<evidence type="ECO:0000313" key="9">
    <source>
        <dbReference type="EMBL" id="KTB40777.1"/>
    </source>
</evidence>
<evidence type="ECO:0000256" key="3">
    <source>
        <dbReference type="ARBA" id="ARBA00022630"/>
    </source>
</evidence>
<evidence type="ECO:0000256" key="4">
    <source>
        <dbReference type="ARBA" id="ARBA00022827"/>
    </source>
</evidence>
<accession>A0A0W0FWW1</accession>
<dbReference type="GO" id="GO:0016614">
    <property type="term" value="F:oxidoreductase activity, acting on CH-OH group of donors"/>
    <property type="evidence" value="ECO:0007669"/>
    <property type="project" value="InterPro"/>
</dbReference>
<evidence type="ECO:0000256" key="1">
    <source>
        <dbReference type="ARBA" id="ARBA00001974"/>
    </source>
</evidence>
<comment type="cofactor">
    <cofactor evidence="1 6">
        <name>FAD</name>
        <dbReference type="ChEBI" id="CHEBI:57692"/>
    </cofactor>
</comment>
<evidence type="ECO:0000256" key="7">
    <source>
        <dbReference type="SAM" id="Phobius"/>
    </source>
</evidence>
<dbReference type="InterPro" id="IPR012132">
    <property type="entry name" value="GMC_OxRdtase"/>
</dbReference>
<gene>
    <name evidence="9" type="ORF">WG66_6669</name>
</gene>
<evidence type="ECO:0000259" key="8">
    <source>
        <dbReference type="PROSITE" id="PS00624"/>
    </source>
</evidence>
<dbReference type="InterPro" id="IPR036188">
    <property type="entry name" value="FAD/NAD-bd_sf"/>
</dbReference>
<reference evidence="9 10" key="1">
    <citation type="submission" date="2015-12" db="EMBL/GenBank/DDBJ databases">
        <title>Draft genome sequence of Moniliophthora roreri, the causal agent of frosty pod rot of cacao.</title>
        <authorList>
            <person name="Aime M.C."/>
            <person name="Diaz-Valderrama J.R."/>
            <person name="Kijpornyongpan T."/>
            <person name="Phillips-Mora W."/>
        </authorList>
    </citation>
    <scope>NUCLEOTIDE SEQUENCE [LARGE SCALE GENOMIC DNA]</scope>
    <source>
        <strain evidence="9 10">MCA 2952</strain>
    </source>
</reference>
<dbReference type="AlphaFoldDB" id="A0A0W0FWW1"/>
<evidence type="ECO:0000256" key="2">
    <source>
        <dbReference type="ARBA" id="ARBA00010790"/>
    </source>
</evidence>
<dbReference type="EMBL" id="LATX01001551">
    <property type="protein sequence ID" value="KTB40777.1"/>
    <property type="molecule type" value="Genomic_DNA"/>
</dbReference>
<dbReference type="Gene3D" id="3.50.50.60">
    <property type="entry name" value="FAD/NAD(P)-binding domain"/>
    <property type="match status" value="1"/>
</dbReference>
<dbReference type="eggNOG" id="KOG1238">
    <property type="taxonomic scope" value="Eukaryota"/>
</dbReference>
<dbReference type="InterPro" id="IPR000172">
    <property type="entry name" value="GMC_OxRdtase_N"/>
</dbReference>
<keyword evidence="4 6" id="KW-0274">FAD</keyword>
<comment type="caution">
    <text evidence="9">The sequence shown here is derived from an EMBL/GenBank/DDBJ whole genome shotgun (WGS) entry which is preliminary data.</text>
</comment>
<feature type="domain" description="Glucose-methanol-choline oxidoreductase N-terminal" evidence="8">
    <location>
        <begin position="343"/>
        <end position="357"/>
    </location>
</feature>
<dbReference type="PROSITE" id="PS00624">
    <property type="entry name" value="GMC_OXRED_2"/>
    <property type="match status" value="1"/>
</dbReference>
<feature type="active site" description="Proton donor" evidence="5">
    <location>
        <position position="565"/>
    </location>
</feature>
<keyword evidence="7" id="KW-0812">Transmembrane</keyword>